<protein>
    <submittedName>
        <fullName evidence="1">Uncharacterized protein</fullName>
    </submittedName>
</protein>
<evidence type="ECO:0000313" key="2">
    <source>
        <dbReference type="Proteomes" id="UP001157125"/>
    </source>
</evidence>
<dbReference type="Proteomes" id="UP001157125">
    <property type="component" value="Unassembled WGS sequence"/>
</dbReference>
<evidence type="ECO:0000313" key="1">
    <source>
        <dbReference type="EMBL" id="GMA34489.1"/>
    </source>
</evidence>
<name>A0ABQ6IA27_9MICO</name>
<proteinExistence type="predicted"/>
<reference evidence="2" key="1">
    <citation type="journal article" date="2019" name="Int. J. Syst. Evol. Microbiol.">
        <title>The Global Catalogue of Microorganisms (GCM) 10K type strain sequencing project: providing services to taxonomists for standard genome sequencing and annotation.</title>
        <authorList>
            <consortium name="The Broad Institute Genomics Platform"/>
            <consortium name="The Broad Institute Genome Sequencing Center for Infectious Disease"/>
            <person name="Wu L."/>
            <person name="Ma J."/>
        </authorList>
    </citation>
    <scope>NUCLEOTIDE SEQUENCE [LARGE SCALE GENOMIC DNA]</scope>
    <source>
        <strain evidence="2">NBRC 112299</strain>
    </source>
</reference>
<gene>
    <name evidence="1" type="ORF">GCM10025876_06930</name>
</gene>
<accession>A0ABQ6IA27</accession>
<sequence>MVRLEFCYGVREVLADRSRGESRLFRDGDGAEAVDVAHHHARAFARAQDGQRGGQHGAVGHGVGVVGCGGLGHVGSGNDGSCRRSTVAVDGGGLHRSLDEGMRLVERDVAAAAAEGPHQRVLQEILRAVSVTGQRDRVTEQCRTAFAKERVDGDGPRSW</sequence>
<dbReference type="EMBL" id="BSUN01000001">
    <property type="protein sequence ID" value="GMA34489.1"/>
    <property type="molecule type" value="Genomic_DNA"/>
</dbReference>
<comment type="caution">
    <text evidence="1">The sequence shown here is derived from an EMBL/GenBank/DDBJ whole genome shotgun (WGS) entry which is preliminary data.</text>
</comment>
<organism evidence="1 2">
    <name type="scientific">Demequina litorisediminis</name>
    <dbReference type="NCBI Taxonomy" id="1849022"/>
    <lineage>
        <taxon>Bacteria</taxon>
        <taxon>Bacillati</taxon>
        <taxon>Actinomycetota</taxon>
        <taxon>Actinomycetes</taxon>
        <taxon>Micrococcales</taxon>
        <taxon>Demequinaceae</taxon>
        <taxon>Demequina</taxon>
    </lineage>
</organism>
<keyword evidence="2" id="KW-1185">Reference proteome</keyword>